<dbReference type="InterPro" id="IPR051260">
    <property type="entry name" value="Diverse_substr_monoxygenases"/>
</dbReference>
<sequence>MSSGQSNDRIPNGYGSHAMPLSNGINNSHDAPTKTEEEKQKEKKKKKKTLILNAFVEMCSGHQSPGLWRHPRDRSSNFNTLPHWTALAQLLERGAFHGLFIADVLGGYDIYQGPGNLSPAIKSGAQWPVNEPLSVVPAMAAVTSSLSFGVTISTSYEQPYHLARRLSTVDHLTQGRLGWNVVTGYLDSAARNLTNGASQPAHDERYAMCEEYMQVVYKLWNSSWRSDAVRLDRERGIYTDPNLVREIRHEGKFFTVPGPHFCQPSPQRTPVIMQAGTSRAGKEFAAKHAEAIFVSQHSPKAVAGSIKDIRERAEALGRDPGSIKVLAKFCPVLGRTQEEADARYRDYAQYGDAEGALALFGGWTGVDMALYGDDEELRYVESNAIRSYIEGLLKTAPDVNGGKWTKKTLAQHIVVGGLGATCVGTPEKVADEMERWVAEGGVDGFNIAYALMPGTFEDVVELLIPELRRRGLFWEDYCVPGGTYRENLNEKAGQKEPLHDHPAAKMIWRPERKTGGFALNGVNGWRGQVETRRAESWGSRLFRRKDRAMEIPSPVARQHVAVVPASAQPTSKTGINAHDKLQRDARPRLRVCRPFEEVDQHTRKSTEKDKRVDYHQVGHPHLKPRECRRASEDAVNPYLYSSPYGGGGGGGGGNEQQPQTMIRGRNLDITKALANGELELAAAGGPNLSLWSGLLRQQPDKSRLHDVAFLHMRLNGRIPLDRCQSTRFEIDGARIRSVCLPQDLPWSVSMRLRTGRRGARVLQTRQSG</sequence>
<dbReference type="Pfam" id="PF00296">
    <property type="entry name" value="Bac_luciferase"/>
    <property type="match status" value="1"/>
</dbReference>
<evidence type="ECO:0000256" key="5">
    <source>
        <dbReference type="ARBA" id="ARBA00033748"/>
    </source>
</evidence>
<dbReference type="InterPro" id="IPR011251">
    <property type="entry name" value="Luciferase-like_dom"/>
</dbReference>
<dbReference type="Gene3D" id="3.20.20.30">
    <property type="entry name" value="Luciferase-like domain"/>
    <property type="match status" value="1"/>
</dbReference>
<evidence type="ECO:0000256" key="3">
    <source>
        <dbReference type="ARBA" id="ARBA00023002"/>
    </source>
</evidence>
<evidence type="ECO:0000256" key="2">
    <source>
        <dbReference type="ARBA" id="ARBA00022643"/>
    </source>
</evidence>
<keyword evidence="3" id="KW-0560">Oxidoreductase</keyword>
<comment type="similarity">
    <text evidence="5">Belongs to the NtaA/SnaA/DszA monooxygenase family.</text>
</comment>
<keyword evidence="9" id="KW-1185">Reference proteome</keyword>
<reference evidence="8" key="1">
    <citation type="submission" date="2023-11" db="EMBL/GenBank/DDBJ databases">
        <authorList>
            <person name="Alioto T."/>
            <person name="Alioto T."/>
            <person name="Gomez Garrido J."/>
        </authorList>
    </citation>
    <scope>NUCLEOTIDE SEQUENCE</scope>
</reference>
<dbReference type="InterPro" id="IPR036661">
    <property type="entry name" value="Luciferase-like_sf"/>
</dbReference>
<feature type="compositionally biased region" description="Gly residues" evidence="6">
    <location>
        <begin position="644"/>
        <end position="654"/>
    </location>
</feature>
<dbReference type="GO" id="GO:0004497">
    <property type="term" value="F:monooxygenase activity"/>
    <property type="evidence" value="ECO:0007669"/>
    <property type="project" value="UniProtKB-KW"/>
</dbReference>
<feature type="compositionally biased region" description="Basic and acidic residues" evidence="6">
    <location>
        <begin position="31"/>
        <end position="41"/>
    </location>
</feature>
<dbReference type="NCBIfam" id="TIGR03860">
    <property type="entry name" value="FMN_nitrolo"/>
    <property type="match status" value="1"/>
</dbReference>
<keyword evidence="2" id="KW-0288">FMN</keyword>
<gene>
    <name evidence="8" type="ORF">LECACI_7A009298</name>
</gene>
<name>A0AAI8Z7H4_9PEZI</name>
<keyword evidence="1" id="KW-0285">Flavoprotein</keyword>
<proteinExistence type="inferred from homology"/>
<dbReference type="EMBL" id="CAVMBE010000105">
    <property type="protein sequence ID" value="CAK4034140.1"/>
    <property type="molecule type" value="Genomic_DNA"/>
</dbReference>
<dbReference type="Proteomes" id="UP001296104">
    <property type="component" value="Unassembled WGS sequence"/>
</dbReference>
<protein>
    <submittedName>
        <fullName evidence="8">Dimethyl-sulfide monooxygenase</fullName>
    </submittedName>
</protein>
<dbReference type="GO" id="GO:0016705">
    <property type="term" value="F:oxidoreductase activity, acting on paired donors, with incorporation or reduction of molecular oxygen"/>
    <property type="evidence" value="ECO:0007669"/>
    <property type="project" value="InterPro"/>
</dbReference>
<evidence type="ECO:0000313" key="8">
    <source>
        <dbReference type="EMBL" id="CAK4034140.1"/>
    </source>
</evidence>
<dbReference type="SUPFAM" id="SSF51679">
    <property type="entry name" value="Bacterial luciferase-like"/>
    <property type="match status" value="1"/>
</dbReference>
<feature type="region of interest" description="Disordered" evidence="6">
    <location>
        <begin position="639"/>
        <end position="659"/>
    </location>
</feature>
<feature type="domain" description="Luciferase-like" evidence="7">
    <location>
        <begin position="75"/>
        <end position="443"/>
    </location>
</feature>
<evidence type="ECO:0000313" key="9">
    <source>
        <dbReference type="Proteomes" id="UP001296104"/>
    </source>
</evidence>
<evidence type="ECO:0000256" key="6">
    <source>
        <dbReference type="SAM" id="MobiDB-lite"/>
    </source>
</evidence>
<dbReference type="PANTHER" id="PTHR30011">
    <property type="entry name" value="ALKANESULFONATE MONOOXYGENASE-RELATED"/>
    <property type="match status" value="1"/>
</dbReference>
<evidence type="ECO:0000256" key="4">
    <source>
        <dbReference type="ARBA" id="ARBA00023033"/>
    </source>
</evidence>
<dbReference type="CDD" id="cd01095">
    <property type="entry name" value="Nitrilotriacetate_monoxgenase"/>
    <property type="match status" value="1"/>
</dbReference>
<dbReference type="InterPro" id="IPR016215">
    <property type="entry name" value="NTA_MOA"/>
</dbReference>
<dbReference type="PANTHER" id="PTHR30011:SF16">
    <property type="entry name" value="C2H2 FINGER DOMAIN TRANSCRIPTION FACTOR (EUROFUNG)-RELATED"/>
    <property type="match status" value="1"/>
</dbReference>
<organism evidence="8 9">
    <name type="scientific">Lecanosticta acicola</name>
    <dbReference type="NCBI Taxonomy" id="111012"/>
    <lineage>
        <taxon>Eukaryota</taxon>
        <taxon>Fungi</taxon>
        <taxon>Dikarya</taxon>
        <taxon>Ascomycota</taxon>
        <taxon>Pezizomycotina</taxon>
        <taxon>Dothideomycetes</taxon>
        <taxon>Dothideomycetidae</taxon>
        <taxon>Mycosphaerellales</taxon>
        <taxon>Mycosphaerellaceae</taxon>
        <taxon>Lecanosticta</taxon>
    </lineage>
</organism>
<comment type="caution">
    <text evidence="8">The sequence shown here is derived from an EMBL/GenBank/DDBJ whole genome shotgun (WGS) entry which is preliminary data.</text>
</comment>
<feature type="region of interest" description="Disordered" evidence="6">
    <location>
        <begin position="1"/>
        <end position="46"/>
    </location>
</feature>
<evidence type="ECO:0000259" key="7">
    <source>
        <dbReference type="Pfam" id="PF00296"/>
    </source>
</evidence>
<evidence type="ECO:0000256" key="1">
    <source>
        <dbReference type="ARBA" id="ARBA00022630"/>
    </source>
</evidence>
<dbReference type="AlphaFoldDB" id="A0AAI8Z7H4"/>
<accession>A0AAI8Z7H4</accession>
<feature type="non-terminal residue" evidence="8">
    <location>
        <position position="768"/>
    </location>
</feature>
<keyword evidence="4 8" id="KW-0503">Monooxygenase</keyword>